<evidence type="ECO:0000256" key="8">
    <source>
        <dbReference type="ARBA" id="ARBA00023136"/>
    </source>
</evidence>
<keyword evidence="5 9" id="KW-0812">Transmembrane</keyword>
<proteinExistence type="predicted"/>
<evidence type="ECO:0000256" key="1">
    <source>
        <dbReference type="ARBA" id="ARBA00004377"/>
    </source>
</evidence>
<evidence type="ECO:0000256" key="9">
    <source>
        <dbReference type="SAM" id="Phobius"/>
    </source>
</evidence>
<organism evidence="10">
    <name type="scientific">hydrothermal vent metagenome</name>
    <dbReference type="NCBI Taxonomy" id="652676"/>
    <lineage>
        <taxon>unclassified sequences</taxon>
        <taxon>metagenomes</taxon>
        <taxon>ecological metagenomes</taxon>
    </lineage>
</organism>
<dbReference type="Pfam" id="PF04612">
    <property type="entry name" value="T2SSM"/>
    <property type="match status" value="1"/>
</dbReference>
<evidence type="ECO:0008006" key="11">
    <source>
        <dbReference type="Google" id="ProtNLM"/>
    </source>
</evidence>
<dbReference type="SUPFAM" id="SSF103054">
    <property type="entry name" value="General secretion pathway protein M, EpsM"/>
    <property type="match status" value="1"/>
</dbReference>
<sequence>MVWFERLSASEKTLIKYGAIIVGLAICWVFIYQPINKSIKVKQKQKIQLQNQYTQMQESQDLFAKQASNASKFHRDSNKPFISWVDEQLLKNQLAQFVTRSEPKDNQTLILTFESIVFDELIQWLELLELNYNVKISEADISLLDRSNGLCNARITLEENK</sequence>
<evidence type="ECO:0000256" key="6">
    <source>
        <dbReference type="ARBA" id="ARBA00022927"/>
    </source>
</evidence>
<reference evidence="10" key="1">
    <citation type="submission" date="2018-06" db="EMBL/GenBank/DDBJ databases">
        <authorList>
            <person name="Zhirakovskaya E."/>
        </authorList>
    </citation>
    <scope>NUCLEOTIDE SEQUENCE</scope>
</reference>
<name>A0A3B0VTE7_9ZZZZ</name>
<keyword evidence="6" id="KW-0653">Protein transport</keyword>
<keyword evidence="3" id="KW-1003">Cell membrane</keyword>
<dbReference type="InterPro" id="IPR007690">
    <property type="entry name" value="T2SS_GspM"/>
</dbReference>
<evidence type="ECO:0000256" key="7">
    <source>
        <dbReference type="ARBA" id="ARBA00022989"/>
    </source>
</evidence>
<dbReference type="GO" id="GO:0005886">
    <property type="term" value="C:plasma membrane"/>
    <property type="evidence" value="ECO:0007669"/>
    <property type="project" value="UniProtKB-SubCell"/>
</dbReference>
<accession>A0A3B0VTE7</accession>
<feature type="transmembrane region" description="Helical" evidence="9">
    <location>
        <begin position="14"/>
        <end position="35"/>
    </location>
</feature>
<comment type="subcellular location">
    <subcellularLocation>
        <location evidence="1">Cell inner membrane</location>
        <topology evidence="1">Single-pass membrane protein</topology>
    </subcellularLocation>
</comment>
<evidence type="ECO:0000256" key="3">
    <source>
        <dbReference type="ARBA" id="ARBA00022475"/>
    </source>
</evidence>
<keyword evidence="2" id="KW-0813">Transport</keyword>
<evidence type="ECO:0000256" key="4">
    <source>
        <dbReference type="ARBA" id="ARBA00022519"/>
    </source>
</evidence>
<dbReference type="GO" id="GO:0015627">
    <property type="term" value="C:type II protein secretion system complex"/>
    <property type="evidence" value="ECO:0007669"/>
    <property type="project" value="InterPro"/>
</dbReference>
<keyword evidence="4" id="KW-0997">Cell inner membrane</keyword>
<evidence type="ECO:0000256" key="2">
    <source>
        <dbReference type="ARBA" id="ARBA00022448"/>
    </source>
</evidence>
<keyword evidence="8 9" id="KW-0472">Membrane</keyword>
<keyword evidence="7 9" id="KW-1133">Transmembrane helix</keyword>
<dbReference type="InterPro" id="IPR023229">
    <property type="entry name" value="T2SS_M_periplasmic_sf"/>
</dbReference>
<evidence type="ECO:0000256" key="5">
    <source>
        <dbReference type="ARBA" id="ARBA00022692"/>
    </source>
</evidence>
<evidence type="ECO:0000313" key="10">
    <source>
        <dbReference type="EMBL" id="VAW34674.1"/>
    </source>
</evidence>
<dbReference type="EMBL" id="UOEW01000078">
    <property type="protein sequence ID" value="VAW34674.1"/>
    <property type="molecule type" value="Genomic_DNA"/>
</dbReference>
<dbReference type="Gene3D" id="3.30.1360.100">
    <property type="entry name" value="General secretion pathway protein M, EpsM"/>
    <property type="match status" value="1"/>
</dbReference>
<gene>
    <name evidence="10" type="ORF">MNBD_GAMMA01-956</name>
</gene>
<protein>
    <recommendedName>
        <fullName evidence="11">General secretion pathway protein M</fullName>
    </recommendedName>
</protein>
<dbReference type="GO" id="GO:0015628">
    <property type="term" value="P:protein secretion by the type II secretion system"/>
    <property type="evidence" value="ECO:0007669"/>
    <property type="project" value="InterPro"/>
</dbReference>
<dbReference type="AlphaFoldDB" id="A0A3B0VTE7"/>